<dbReference type="Proteomes" id="UP000561726">
    <property type="component" value="Unassembled WGS sequence"/>
</dbReference>
<dbReference type="SUPFAM" id="SSF46785">
    <property type="entry name" value="Winged helix' DNA-binding domain"/>
    <property type="match status" value="1"/>
</dbReference>
<name>A0A7W8ZV91_9MICO</name>
<comment type="caution">
    <text evidence="1">The sequence shown here is derived from an EMBL/GenBank/DDBJ whole genome shotgun (WGS) entry which is preliminary data.</text>
</comment>
<dbReference type="EMBL" id="JACHBQ010000001">
    <property type="protein sequence ID" value="MBB5640535.1"/>
    <property type="molecule type" value="Genomic_DNA"/>
</dbReference>
<accession>A0A7W8ZV91</accession>
<dbReference type="InterPro" id="IPR036390">
    <property type="entry name" value="WH_DNA-bd_sf"/>
</dbReference>
<dbReference type="InterPro" id="IPR036388">
    <property type="entry name" value="WH-like_DNA-bd_sf"/>
</dbReference>
<gene>
    <name evidence="1" type="ORF">BJ997_001083</name>
</gene>
<dbReference type="GO" id="GO:0003677">
    <property type="term" value="F:DNA binding"/>
    <property type="evidence" value="ECO:0007669"/>
    <property type="project" value="UniProtKB-KW"/>
</dbReference>
<keyword evidence="1" id="KW-0238">DNA-binding</keyword>
<evidence type="ECO:0000313" key="1">
    <source>
        <dbReference type="EMBL" id="MBB5640535.1"/>
    </source>
</evidence>
<organism evidence="1 2">
    <name type="scientific">Cryobacterium roopkundense</name>
    <dbReference type="NCBI Taxonomy" id="1001240"/>
    <lineage>
        <taxon>Bacteria</taxon>
        <taxon>Bacillati</taxon>
        <taxon>Actinomycetota</taxon>
        <taxon>Actinomycetes</taxon>
        <taxon>Micrococcales</taxon>
        <taxon>Microbacteriaceae</taxon>
        <taxon>Cryobacterium</taxon>
    </lineage>
</organism>
<dbReference type="AlphaFoldDB" id="A0A7W8ZV91"/>
<dbReference type="Gene3D" id="1.10.10.10">
    <property type="entry name" value="Winged helix-like DNA-binding domain superfamily/Winged helix DNA-binding domain"/>
    <property type="match status" value="1"/>
</dbReference>
<sequence>MRLKTLEAAELVHWTVVPTTPVMVRHHRTPRGVDLITALRPIAGHVQRCEGEGGPIGS</sequence>
<evidence type="ECO:0000313" key="2">
    <source>
        <dbReference type="Proteomes" id="UP000561726"/>
    </source>
</evidence>
<proteinExistence type="predicted"/>
<protein>
    <submittedName>
        <fullName evidence="1">DNA-binding HxlR family transcriptional regulator</fullName>
    </submittedName>
</protein>
<reference evidence="1 2" key="1">
    <citation type="submission" date="2020-08" db="EMBL/GenBank/DDBJ databases">
        <title>Sequencing the genomes of 1000 actinobacteria strains.</title>
        <authorList>
            <person name="Klenk H.-P."/>
        </authorList>
    </citation>
    <scope>NUCLEOTIDE SEQUENCE [LARGE SCALE GENOMIC DNA]</scope>
    <source>
        <strain evidence="1 2">DSM 21065</strain>
    </source>
</reference>